<dbReference type="RefSeq" id="WP_307492404.1">
    <property type="nucleotide sequence ID" value="NZ_JAUSVB010000003.1"/>
</dbReference>
<dbReference type="SUPFAM" id="SSF159275">
    <property type="entry name" value="PA1994-like"/>
    <property type="match status" value="1"/>
</dbReference>
<sequence length="183" mass="20130">MNAPLPSFAAWRFVDAVDGFEVVYLEPGRLRGHTSAVEDGRAYAVAYEITLDDGWTTREVRVTSDTVAGRRSVHLRSDGRGSWTVDGVAAPHLDGLVDVDLEASACTNTLPVHRLTMPVGEVVAVSAVYVQAIDLSVRRLDQTYRRLDDHRFAYTSEGGFEAVLAYDDDRLVVDYPGIAVRFA</sequence>
<proteinExistence type="predicted"/>
<gene>
    <name evidence="1" type="ORF">J2X26_002318</name>
</gene>
<keyword evidence="2" id="KW-1185">Reference proteome</keyword>
<protein>
    <recommendedName>
        <fullName evidence="3">Glycolipid-binding domain-containing protein</fullName>
    </recommendedName>
</protein>
<dbReference type="EMBL" id="JAUSVB010000003">
    <property type="protein sequence ID" value="MDQ0373997.1"/>
    <property type="molecule type" value="Genomic_DNA"/>
</dbReference>
<dbReference type="Pfam" id="PF06475">
    <property type="entry name" value="Glycolipid_bind"/>
    <property type="match status" value="1"/>
</dbReference>
<dbReference type="InterPro" id="IPR009467">
    <property type="entry name" value="Glycolipid-bd_prot_put"/>
</dbReference>
<comment type="caution">
    <text evidence="1">The sequence shown here is derived from an EMBL/GenBank/DDBJ whole genome shotgun (WGS) entry which is preliminary data.</text>
</comment>
<name>A0ABU0EFK2_9CELL</name>
<evidence type="ECO:0000313" key="2">
    <source>
        <dbReference type="Proteomes" id="UP001239626"/>
    </source>
</evidence>
<reference evidence="1 2" key="1">
    <citation type="submission" date="2023-07" db="EMBL/GenBank/DDBJ databases">
        <title>Sorghum-associated microbial communities from plants grown in Nebraska, USA.</title>
        <authorList>
            <person name="Schachtman D."/>
        </authorList>
    </citation>
    <scope>NUCLEOTIDE SEQUENCE [LARGE SCALE GENOMIC DNA]</scope>
    <source>
        <strain evidence="1 2">BE332</strain>
    </source>
</reference>
<accession>A0ABU0EFK2</accession>
<organism evidence="1 2">
    <name type="scientific">Cellulomonas humilata</name>
    <dbReference type="NCBI Taxonomy" id="144055"/>
    <lineage>
        <taxon>Bacteria</taxon>
        <taxon>Bacillati</taxon>
        <taxon>Actinomycetota</taxon>
        <taxon>Actinomycetes</taxon>
        <taxon>Micrococcales</taxon>
        <taxon>Cellulomonadaceae</taxon>
        <taxon>Cellulomonas</taxon>
    </lineage>
</organism>
<evidence type="ECO:0000313" key="1">
    <source>
        <dbReference type="EMBL" id="MDQ0373997.1"/>
    </source>
</evidence>
<evidence type="ECO:0008006" key="3">
    <source>
        <dbReference type="Google" id="ProtNLM"/>
    </source>
</evidence>
<dbReference type="Proteomes" id="UP001239626">
    <property type="component" value="Unassembled WGS sequence"/>
</dbReference>